<keyword evidence="3" id="KW-1185">Reference proteome</keyword>
<reference evidence="2 3" key="1">
    <citation type="journal article" date="2014" name="BMC Genomics">
        <title>Genome sequencing of four Aureobasidium pullulans varieties: biotechnological potential, stress tolerance, and description of new species.</title>
        <authorList>
            <person name="Gostin Ar C."/>
            <person name="Ohm R.A."/>
            <person name="Kogej T."/>
            <person name="Sonjak S."/>
            <person name="Turk M."/>
            <person name="Zajc J."/>
            <person name="Zalar P."/>
            <person name="Grube M."/>
            <person name="Sun H."/>
            <person name="Han J."/>
            <person name="Sharma A."/>
            <person name="Chiniquy J."/>
            <person name="Ngan C.Y."/>
            <person name="Lipzen A."/>
            <person name="Barry K."/>
            <person name="Grigoriev I.V."/>
            <person name="Gunde-Cimerman N."/>
        </authorList>
    </citation>
    <scope>NUCLEOTIDE SEQUENCE [LARGE SCALE GENOMIC DNA]</scope>
    <source>
        <strain evidence="2 3">EXF-2481</strain>
    </source>
</reference>
<sequence>MEIACVDRKEAGPGDLRLTSIPSVPRFSPMARSLPSVNTATRHPPRMLHLRSHTQSFRFDRHDRHGPYGSASRDKCKSQTRLQHSLRLAHSRSNHLFLIYRWFSRVSVLFTVLHPVG</sequence>
<dbReference type="Proteomes" id="UP000030641">
    <property type="component" value="Unassembled WGS sequence"/>
</dbReference>
<dbReference type="EMBL" id="KL584794">
    <property type="protein sequence ID" value="KEQ90320.1"/>
    <property type="molecule type" value="Genomic_DNA"/>
</dbReference>
<dbReference type="AlphaFoldDB" id="A0A074XXW7"/>
<dbReference type="RefSeq" id="XP_013338810.1">
    <property type="nucleotide sequence ID" value="XM_013483356.1"/>
</dbReference>
<evidence type="ECO:0000313" key="2">
    <source>
        <dbReference type="EMBL" id="KEQ90320.1"/>
    </source>
</evidence>
<dbReference type="InParanoid" id="A0A074XXW7"/>
<feature type="compositionally biased region" description="Basic and acidic residues" evidence="1">
    <location>
        <begin position="58"/>
        <end position="77"/>
    </location>
</feature>
<dbReference type="OrthoDB" id="10409890at2759"/>
<protein>
    <submittedName>
        <fullName evidence="2">Uncharacterized protein</fullName>
    </submittedName>
</protein>
<accession>A0A074XXW7</accession>
<gene>
    <name evidence="2" type="ORF">AUEXF2481DRAFT_576121</name>
</gene>
<proteinExistence type="predicted"/>
<evidence type="ECO:0000256" key="1">
    <source>
        <dbReference type="SAM" id="MobiDB-lite"/>
    </source>
</evidence>
<dbReference type="HOGENOM" id="CLU_2084403_0_0_1"/>
<dbReference type="GeneID" id="25369175"/>
<feature type="region of interest" description="Disordered" evidence="1">
    <location>
        <begin position="32"/>
        <end position="79"/>
    </location>
</feature>
<evidence type="ECO:0000313" key="3">
    <source>
        <dbReference type="Proteomes" id="UP000030641"/>
    </source>
</evidence>
<name>A0A074XXW7_AURSE</name>
<feature type="compositionally biased region" description="Basic residues" evidence="1">
    <location>
        <begin position="43"/>
        <end position="52"/>
    </location>
</feature>
<organism evidence="2 3">
    <name type="scientific">Aureobasidium subglaciale (strain EXF-2481)</name>
    <name type="common">Aureobasidium pullulans var. subglaciale</name>
    <dbReference type="NCBI Taxonomy" id="1043005"/>
    <lineage>
        <taxon>Eukaryota</taxon>
        <taxon>Fungi</taxon>
        <taxon>Dikarya</taxon>
        <taxon>Ascomycota</taxon>
        <taxon>Pezizomycotina</taxon>
        <taxon>Dothideomycetes</taxon>
        <taxon>Dothideomycetidae</taxon>
        <taxon>Dothideales</taxon>
        <taxon>Saccotheciaceae</taxon>
        <taxon>Aureobasidium</taxon>
    </lineage>
</organism>